<dbReference type="PANTHER" id="PTHR36382:SF2">
    <property type="entry name" value="OS04G0635700 PROTEIN"/>
    <property type="match status" value="1"/>
</dbReference>
<dbReference type="Proteomes" id="UP000715781">
    <property type="component" value="Unassembled WGS sequence"/>
</dbReference>
<reference evidence="1" key="2">
    <citation type="journal article" date="2022" name="Microbiol. Resour. Announc.">
        <title>Metagenome Sequencing to Explore Phylogenomics of Terrestrial Cyanobacteria.</title>
        <authorList>
            <person name="Ward R.D."/>
            <person name="Stajich J.E."/>
            <person name="Johansen J.R."/>
            <person name="Huntemann M."/>
            <person name="Clum A."/>
            <person name="Foster B."/>
            <person name="Foster B."/>
            <person name="Roux S."/>
            <person name="Palaniappan K."/>
            <person name="Varghese N."/>
            <person name="Mukherjee S."/>
            <person name="Reddy T.B.K."/>
            <person name="Daum C."/>
            <person name="Copeland A."/>
            <person name="Chen I.A."/>
            <person name="Ivanova N.N."/>
            <person name="Kyrpides N.C."/>
            <person name="Shapiro N."/>
            <person name="Eloe-Fadrosh E.A."/>
            <person name="Pietrasiak N."/>
        </authorList>
    </citation>
    <scope>NUCLEOTIDE SEQUENCE</scope>
    <source>
        <strain evidence="1">JT2-VF2</strain>
    </source>
</reference>
<evidence type="ECO:0000313" key="2">
    <source>
        <dbReference type="Proteomes" id="UP000715781"/>
    </source>
</evidence>
<dbReference type="AlphaFoldDB" id="A0A951Q2K4"/>
<organism evidence="1 2">
    <name type="scientific">Mojavia pulchra JT2-VF2</name>
    <dbReference type="NCBI Taxonomy" id="287848"/>
    <lineage>
        <taxon>Bacteria</taxon>
        <taxon>Bacillati</taxon>
        <taxon>Cyanobacteriota</taxon>
        <taxon>Cyanophyceae</taxon>
        <taxon>Nostocales</taxon>
        <taxon>Nostocaceae</taxon>
    </lineage>
</organism>
<dbReference type="EMBL" id="JAHHHN010000020">
    <property type="protein sequence ID" value="MBW4564248.1"/>
    <property type="molecule type" value="Genomic_DNA"/>
</dbReference>
<evidence type="ECO:0000313" key="1">
    <source>
        <dbReference type="EMBL" id="MBW4564248.1"/>
    </source>
</evidence>
<sequence>MDLPPQQPSAQFLSLEESAKVDAALLSSSEKFLTRLTISSLKLLKHIAQEYDVAIEDLTTPQVISWFEKDSKIRLEQGIEASYLKW</sequence>
<accession>A0A951Q2K4</accession>
<comment type="caution">
    <text evidence="1">The sequence shown here is derived from an EMBL/GenBank/DDBJ whole genome shotgun (WGS) entry which is preliminary data.</text>
</comment>
<protein>
    <submittedName>
        <fullName evidence="1">Uncharacterized protein</fullName>
    </submittedName>
</protein>
<name>A0A951Q2K4_9NOST</name>
<gene>
    <name evidence="1" type="ORF">KME32_24525</name>
</gene>
<proteinExistence type="predicted"/>
<reference evidence="1" key="1">
    <citation type="submission" date="2021-05" db="EMBL/GenBank/DDBJ databases">
        <authorList>
            <person name="Pietrasiak N."/>
            <person name="Ward R."/>
            <person name="Stajich J.E."/>
            <person name="Kurbessoian T."/>
        </authorList>
    </citation>
    <scope>NUCLEOTIDE SEQUENCE</scope>
    <source>
        <strain evidence="1">JT2-VF2</strain>
    </source>
</reference>
<dbReference type="PANTHER" id="PTHR36382">
    <property type="entry name" value="OSJNBA0043L09.26 PROTEIN"/>
    <property type="match status" value="1"/>
</dbReference>